<feature type="chain" id="PRO_5031509949" evidence="1">
    <location>
        <begin position="19"/>
        <end position="243"/>
    </location>
</feature>
<dbReference type="InParanoid" id="A0A7R8UAK0"/>
<evidence type="ECO:0000256" key="1">
    <source>
        <dbReference type="SAM" id="SignalP"/>
    </source>
</evidence>
<evidence type="ECO:0000313" key="2">
    <source>
        <dbReference type="EMBL" id="CAD7077245.1"/>
    </source>
</evidence>
<dbReference type="Proteomes" id="UP000594454">
    <property type="component" value="Chromosome 1"/>
</dbReference>
<name>A0A7R8UAK0_HERIL</name>
<accession>A0A7R8UAK0</accession>
<gene>
    <name evidence="2" type="ORF">HERILL_LOCUS610</name>
</gene>
<keyword evidence="3" id="KW-1185">Reference proteome</keyword>
<sequence length="243" mass="28301">MKSFILVLFLVFFINAYAQKPRFIGKENFDYSSPENFRASTKRFGNVTLLEIQRDAQDIHKVLDRKVWNIRDSLAILDRETMADLNDRYQKYKRPYDANKHNTDTYKCQLDAYINVLRILKYLPPKARPCKIMAEHRVKPLIPDFLSNINTLLSKLQVKVDAISNCAFPWLLDRVESCAVSKAEKLRNELEADTEWLKKTYKASLITLTLIRTEMKACLKIMTDEAAIAEKNVVRDLEACDED</sequence>
<keyword evidence="1" id="KW-0732">Signal</keyword>
<organism evidence="2 3">
    <name type="scientific">Hermetia illucens</name>
    <name type="common">Black soldier fly</name>
    <dbReference type="NCBI Taxonomy" id="343691"/>
    <lineage>
        <taxon>Eukaryota</taxon>
        <taxon>Metazoa</taxon>
        <taxon>Ecdysozoa</taxon>
        <taxon>Arthropoda</taxon>
        <taxon>Hexapoda</taxon>
        <taxon>Insecta</taxon>
        <taxon>Pterygota</taxon>
        <taxon>Neoptera</taxon>
        <taxon>Endopterygota</taxon>
        <taxon>Diptera</taxon>
        <taxon>Brachycera</taxon>
        <taxon>Stratiomyomorpha</taxon>
        <taxon>Stratiomyidae</taxon>
        <taxon>Hermetiinae</taxon>
        <taxon>Hermetia</taxon>
    </lineage>
</organism>
<dbReference type="EMBL" id="LR899009">
    <property type="protein sequence ID" value="CAD7077245.1"/>
    <property type="molecule type" value="Genomic_DNA"/>
</dbReference>
<proteinExistence type="predicted"/>
<feature type="signal peptide" evidence="1">
    <location>
        <begin position="1"/>
        <end position="18"/>
    </location>
</feature>
<protein>
    <submittedName>
        <fullName evidence="2">Uncharacterized protein</fullName>
    </submittedName>
</protein>
<reference evidence="2 3" key="1">
    <citation type="submission" date="2020-11" db="EMBL/GenBank/DDBJ databases">
        <authorList>
            <person name="Wallbank WR R."/>
            <person name="Pardo Diaz C."/>
            <person name="Kozak K."/>
            <person name="Martin S."/>
            <person name="Jiggins C."/>
            <person name="Moest M."/>
            <person name="Warren A I."/>
            <person name="Generalovic N T."/>
            <person name="Byers J.R.P. K."/>
            <person name="Montejo-Kovacevich G."/>
            <person name="Yen C E."/>
        </authorList>
    </citation>
    <scope>NUCLEOTIDE SEQUENCE [LARGE SCALE GENOMIC DNA]</scope>
</reference>
<dbReference type="AlphaFoldDB" id="A0A7R8UAK0"/>
<evidence type="ECO:0000313" key="3">
    <source>
        <dbReference type="Proteomes" id="UP000594454"/>
    </source>
</evidence>